<proteinExistence type="inferred from homology"/>
<dbReference type="InterPro" id="IPR036291">
    <property type="entry name" value="NAD(P)-bd_dom_sf"/>
</dbReference>
<dbReference type="Pfam" id="PF00107">
    <property type="entry name" value="ADH_zinc_N"/>
    <property type="match status" value="1"/>
</dbReference>
<dbReference type="InterPro" id="IPR013149">
    <property type="entry name" value="ADH-like_C"/>
</dbReference>
<dbReference type="EMBL" id="JBANMG010000006">
    <property type="protein sequence ID" value="KAK6952424.1"/>
    <property type="molecule type" value="Genomic_DNA"/>
</dbReference>
<comment type="caution">
    <text evidence="4">The sequence shown here is derived from an EMBL/GenBank/DDBJ whole genome shotgun (WGS) entry which is preliminary data.</text>
</comment>
<dbReference type="GO" id="GO:0016651">
    <property type="term" value="F:oxidoreductase activity, acting on NAD(P)H"/>
    <property type="evidence" value="ECO:0007669"/>
    <property type="project" value="InterPro"/>
</dbReference>
<reference evidence="4 5" key="1">
    <citation type="journal article" date="2024" name="Front Chem Biol">
        <title>Unveiling the potential of Daldinia eschscholtzii MFLUCC 19-0629 through bioactivity and bioinformatics studies for enhanced sustainable agriculture production.</title>
        <authorList>
            <person name="Brooks S."/>
            <person name="Weaver J.A."/>
            <person name="Klomchit A."/>
            <person name="Alharthi S.A."/>
            <person name="Onlamun T."/>
            <person name="Nurani R."/>
            <person name="Vong T.K."/>
            <person name="Alberti F."/>
            <person name="Greco C."/>
        </authorList>
    </citation>
    <scope>NUCLEOTIDE SEQUENCE [LARGE SCALE GENOMIC DNA]</scope>
    <source>
        <strain evidence="4">MFLUCC 19-0629</strain>
    </source>
</reference>
<comment type="similarity">
    <text evidence="1">Belongs to the zinc-containing alcohol dehydrogenase family.</text>
</comment>
<dbReference type="InterPro" id="IPR020843">
    <property type="entry name" value="ER"/>
</dbReference>
<protein>
    <recommendedName>
        <fullName evidence="3">Enoyl reductase (ER) domain-containing protein</fullName>
    </recommendedName>
</protein>
<accession>A0AAX6MIV4</accession>
<dbReference type="InterPro" id="IPR013154">
    <property type="entry name" value="ADH-like_N"/>
</dbReference>
<dbReference type="InterPro" id="IPR011032">
    <property type="entry name" value="GroES-like_sf"/>
</dbReference>
<dbReference type="SUPFAM" id="SSF51735">
    <property type="entry name" value="NAD(P)-binding Rossmann-fold domains"/>
    <property type="match status" value="1"/>
</dbReference>
<dbReference type="PANTHER" id="PTHR45348">
    <property type="entry name" value="HYPOTHETICAL OXIDOREDUCTASE (EUROFUNG)"/>
    <property type="match status" value="1"/>
</dbReference>
<name>A0AAX6MIV4_9PEZI</name>
<dbReference type="Gene3D" id="3.40.50.720">
    <property type="entry name" value="NAD(P)-binding Rossmann-like Domain"/>
    <property type="match status" value="1"/>
</dbReference>
<sequence>MDTNFAALLVGHKRKPLVVDEAEDRFADESEIVIRNAAVAMNPIDVTMQESPWSVFNYPLVLGVDVAGEVVEVGSQATQFSVGDRVLGHALRLATEDDRHGAFQNYTVLMSNMACVIPPSMSYENAVVLPLGVSTAAAALFQEDTLALQPPRVDPEERDVWVIVLGGTGSVGSNGVRLAVAAGYKVIATASPRSFNLAKQLGAAEVVDYKHPEVANELARMLSGKEIAGAFDANGQEDTIKTAIAAVSQCDGNKVVATVGDWIDPAWVPRGVKAKPIMGVAIRDNEVGQMVYEDFLPYALALEKYMKYPDPLVFGDGLGSIQDALEKSKSSGGKKVVVTIK</sequence>
<evidence type="ECO:0000256" key="1">
    <source>
        <dbReference type="ARBA" id="ARBA00008072"/>
    </source>
</evidence>
<evidence type="ECO:0000259" key="3">
    <source>
        <dbReference type="SMART" id="SM00829"/>
    </source>
</evidence>
<dbReference type="AlphaFoldDB" id="A0AAX6MIV4"/>
<dbReference type="InterPro" id="IPR047122">
    <property type="entry name" value="Trans-enoyl_RdTase-like"/>
</dbReference>
<dbReference type="CDD" id="cd08249">
    <property type="entry name" value="enoyl_reductase_like"/>
    <property type="match status" value="1"/>
</dbReference>
<dbReference type="Pfam" id="PF08240">
    <property type="entry name" value="ADH_N"/>
    <property type="match status" value="1"/>
</dbReference>
<dbReference type="PANTHER" id="PTHR45348:SF2">
    <property type="entry name" value="ZINC-TYPE ALCOHOL DEHYDROGENASE-LIKE PROTEIN C2E1P3.01"/>
    <property type="match status" value="1"/>
</dbReference>
<keyword evidence="2" id="KW-0560">Oxidoreductase</keyword>
<dbReference type="SUPFAM" id="SSF50129">
    <property type="entry name" value="GroES-like"/>
    <property type="match status" value="1"/>
</dbReference>
<dbReference type="Proteomes" id="UP001369815">
    <property type="component" value="Unassembled WGS sequence"/>
</dbReference>
<gene>
    <name evidence="4" type="ORF">Daesc_006961</name>
</gene>
<evidence type="ECO:0000313" key="5">
    <source>
        <dbReference type="Proteomes" id="UP001369815"/>
    </source>
</evidence>
<evidence type="ECO:0000313" key="4">
    <source>
        <dbReference type="EMBL" id="KAK6952424.1"/>
    </source>
</evidence>
<feature type="domain" description="Enoyl reductase (ER)" evidence="3">
    <location>
        <begin position="13"/>
        <end position="292"/>
    </location>
</feature>
<dbReference type="Gene3D" id="3.90.180.10">
    <property type="entry name" value="Medium-chain alcohol dehydrogenases, catalytic domain"/>
    <property type="match status" value="1"/>
</dbReference>
<organism evidence="4 5">
    <name type="scientific">Daldinia eschscholtzii</name>
    <dbReference type="NCBI Taxonomy" id="292717"/>
    <lineage>
        <taxon>Eukaryota</taxon>
        <taxon>Fungi</taxon>
        <taxon>Dikarya</taxon>
        <taxon>Ascomycota</taxon>
        <taxon>Pezizomycotina</taxon>
        <taxon>Sordariomycetes</taxon>
        <taxon>Xylariomycetidae</taxon>
        <taxon>Xylariales</taxon>
        <taxon>Hypoxylaceae</taxon>
        <taxon>Daldinia</taxon>
    </lineage>
</organism>
<dbReference type="SMART" id="SM00829">
    <property type="entry name" value="PKS_ER"/>
    <property type="match status" value="1"/>
</dbReference>
<keyword evidence="5" id="KW-1185">Reference proteome</keyword>
<evidence type="ECO:0000256" key="2">
    <source>
        <dbReference type="ARBA" id="ARBA00023002"/>
    </source>
</evidence>